<dbReference type="AlphaFoldDB" id="A0A8H4PEM3"/>
<dbReference type="Proteomes" id="UP000554235">
    <property type="component" value="Unassembled WGS sequence"/>
</dbReference>
<dbReference type="OrthoDB" id="5427664at2759"/>
<protein>
    <submittedName>
        <fullName evidence="2">Uncharacterized protein</fullName>
    </submittedName>
</protein>
<keyword evidence="1" id="KW-1133">Transmembrane helix</keyword>
<evidence type="ECO:0000256" key="1">
    <source>
        <dbReference type="SAM" id="Phobius"/>
    </source>
</evidence>
<evidence type="ECO:0000313" key="3">
    <source>
        <dbReference type="Proteomes" id="UP000554235"/>
    </source>
</evidence>
<feature type="transmembrane region" description="Helical" evidence="1">
    <location>
        <begin position="51"/>
        <end position="75"/>
    </location>
</feature>
<keyword evidence="3" id="KW-1185">Reference proteome</keyword>
<gene>
    <name evidence="2" type="ORF">FALBO_291</name>
</gene>
<dbReference type="EMBL" id="JAADYS010000036">
    <property type="protein sequence ID" value="KAF4472810.1"/>
    <property type="molecule type" value="Genomic_DNA"/>
</dbReference>
<name>A0A8H4PEM3_9HYPO</name>
<sequence>MLSLYWIFLEPIFCNVGNLGFFSWGVYAAFKYRKIGHSCMTDDDKPKENEMGFGQIVALVLLIAPAINTADLWWIRSKKDFLGAVRTQSPKLSFRCEVSVPM</sequence>
<feature type="transmembrane region" description="Helical" evidence="1">
    <location>
        <begin position="6"/>
        <end position="30"/>
    </location>
</feature>
<keyword evidence="1" id="KW-0472">Membrane</keyword>
<keyword evidence="1" id="KW-0812">Transmembrane</keyword>
<reference evidence="2 3" key="1">
    <citation type="submission" date="2020-01" db="EMBL/GenBank/DDBJ databases">
        <title>Identification and distribution of gene clusters putatively required for synthesis of sphingolipid metabolism inhibitors in phylogenetically diverse species of the filamentous fungus Fusarium.</title>
        <authorList>
            <person name="Kim H.-S."/>
            <person name="Busman M."/>
            <person name="Brown D.W."/>
            <person name="Divon H."/>
            <person name="Uhlig S."/>
            <person name="Proctor R.H."/>
        </authorList>
    </citation>
    <scope>NUCLEOTIDE SEQUENCE [LARGE SCALE GENOMIC DNA]</scope>
    <source>
        <strain evidence="2 3">NRRL 20459</strain>
    </source>
</reference>
<accession>A0A8H4PEM3</accession>
<proteinExistence type="predicted"/>
<organism evidence="2 3">
    <name type="scientific">Fusarium albosuccineum</name>
    <dbReference type="NCBI Taxonomy" id="1237068"/>
    <lineage>
        <taxon>Eukaryota</taxon>
        <taxon>Fungi</taxon>
        <taxon>Dikarya</taxon>
        <taxon>Ascomycota</taxon>
        <taxon>Pezizomycotina</taxon>
        <taxon>Sordariomycetes</taxon>
        <taxon>Hypocreomycetidae</taxon>
        <taxon>Hypocreales</taxon>
        <taxon>Nectriaceae</taxon>
        <taxon>Fusarium</taxon>
        <taxon>Fusarium decemcellulare species complex</taxon>
    </lineage>
</organism>
<comment type="caution">
    <text evidence="2">The sequence shown here is derived from an EMBL/GenBank/DDBJ whole genome shotgun (WGS) entry which is preliminary data.</text>
</comment>
<evidence type="ECO:0000313" key="2">
    <source>
        <dbReference type="EMBL" id="KAF4472810.1"/>
    </source>
</evidence>